<proteinExistence type="inferred from homology"/>
<feature type="binding site" evidence="10">
    <location>
        <position position="1041"/>
    </location>
    <ligand>
        <name>substrate</name>
    </ligand>
</feature>
<dbReference type="EMBL" id="PGGS01000029">
    <property type="protein sequence ID" value="PNH11448.1"/>
    <property type="molecule type" value="Genomic_DNA"/>
</dbReference>
<dbReference type="GO" id="GO:0003697">
    <property type="term" value="F:single-stranded DNA binding"/>
    <property type="evidence" value="ECO:0007669"/>
    <property type="project" value="TreeGrafter"/>
</dbReference>
<evidence type="ECO:0000256" key="12">
    <source>
        <dbReference type="SAM" id="MobiDB-lite"/>
    </source>
</evidence>
<dbReference type="Pfam" id="PF06087">
    <property type="entry name" value="Tyr-DNA_phospho"/>
    <property type="match status" value="5"/>
</dbReference>
<feature type="active site" description="Proton donor/acceptor" evidence="9">
    <location>
        <position position="1350"/>
    </location>
</feature>
<feature type="compositionally biased region" description="Low complexity" evidence="12">
    <location>
        <begin position="201"/>
        <end position="212"/>
    </location>
</feature>
<feature type="region of interest" description="Disordered" evidence="12">
    <location>
        <begin position="733"/>
        <end position="755"/>
    </location>
</feature>
<feature type="compositionally biased region" description="Pro residues" evidence="12">
    <location>
        <begin position="179"/>
        <end position="190"/>
    </location>
</feature>
<dbReference type="CDD" id="cd09123">
    <property type="entry name" value="PLDc_Tdp1_2"/>
    <property type="match status" value="2"/>
</dbReference>
<evidence type="ECO:0000256" key="4">
    <source>
        <dbReference type="ARBA" id="ARBA00022763"/>
    </source>
</evidence>
<evidence type="ECO:0000256" key="5">
    <source>
        <dbReference type="ARBA" id="ARBA00022801"/>
    </source>
</evidence>
<feature type="compositionally biased region" description="Pro residues" evidence="12">
    <location>
        <begin position="744"/>
        <end position="755"/>
    </location>
</feature>
<comment type="similarity">
    <text evidence="2">Belongs to the tyrosyl-DNA phosphodiesterase family.</text>
</comment>
<dbReference type="Gene3D" id="3.30.870.10">
    <property type="entry name" value="Endonuclease Chain A"/>
    <property type="match status" value="5"/>
</dbReference>
<dbReference type="PANTHER" id="PTHR12415">
    <property type="entry name" value="TYROSYL-DNA PHOSPHODIESTERASE 1"/>
    <property type="match status" value="1"/>
</dbReference>
<organism evidence="13 14">
    <name type="scientific">Tetrabaena socialis</name>
    <dbReference type="NCBI Taxonomy" id="47790"/>
    <lineage>
        <taxon>Eukaryota</taxon>
        <taxon>Viridiplantae</taxon>
        <taxon>Chlorophyta</taxon>
        <taxon>core chlorophytes</taxon>
        <taxon>Chlorophyceae</taxon>
        <taxon>CS clade</taxon>
        <taxon>Chlamydomonadales</taxon>
        <taxon>Tetrabaenaceae</taxon>
        <taxon>Tetrabaena</taxon>
    </lineage>
</organism>
<dbReference type="GO" id="GO:0006281">
    <property type="term" value="P:DNA repair"/>
    <property type="evidence" value="ECO:0007669"/>
    <property type="project" value="UniProtKB-KW"/>
</dbReference>
<feature type="region of interest" description="Disordered" evidence="12">
    <location>
        <begin position="1268"/>
        <end position="1294"/>
    </location>
</feature>
<keyword evidence="14" id="KW-1185">Reference proteome</keyword>
<comment type="caution">
    <text evidence="13">The sequence shown here is derived from an EMBL/GenBank/DDBJ whole genome shotgun (WGS) entry which is preliminary data.</text>
</comment>
<dbReference type="GO" id="GO:0005634">
    <property type="term" value="C:nucleus"/>
    <property type="evidence" value="ECO:0007669"/>
    <property type="project" value="UniProtKB-SubCell"/>
</dbReference>
<feature type="region of interest" description="Disordered" evidence="12">
    <location>
        <begin position="576"/>
        <end position="602"/>
    </location>
</feature>
<evidence type="ECO:0000313" key="14">
    <source>
        <dbReference type="Proteomes" id="UP000236333"/>
    </source>
</evidence>
<reference evidence="13 14" key="1">
    <citation type="journal article" date="2017" name="Mol. Biol. Evol.">
        <title>The 4-celled Tetrabaena socialis nuclear genome reveals the essential components for genetic control of cell number at the origin of multicellularity in the volvocine lineage.</title>
        <authorList>
            <person name="Featherston J."/>
            <person name="Arakaki Y."/>
            <person name="Hanschen E.R."/>
            <person name="Ferris P.J."/>
            <person name="Michod R.E."/>
            <person name="Olson B.J.S.C."/>
            <person name="Nozaki H."/>
            <person name="Durand P.M."/>
        </authorList>
    </citation>
    <scope>NUCLEOTIDE SEQUENCE [LARGE SCALE GENOMIC DNA]</scope>
    <source>
        <strain evidence="13 14">NIES-571</strain>
    </source>
</reference>
<evidence type="ECO:0000256" key="6">
    <source>
        <dbReference type="ARBA" id="ARBA00022839"/>
    </source>
</evidence>
<keyword evidence="8" id="KW-0539">Nucleus</keyword>
<feature type="site" description="Interaction with DNA" evidence="11">
    <location>
        <position position="1387"/>
    </location>
</feature>
<gene>
    <name evidence="13" type="ORF">TSOC_001722</name>
</gene>
<feature type="binding site" evidence="10">
    <location>
        <position position="1352"/>
    </location>
    <ligand>
        <name>substrate</name>
    </ligand>
</feature>
<protein>
    <submittedName>
        <fullName evidence="13">Tyrosyl-DNA phosphodiesterase 1</fullName>
    </submittedName>
</protein>
<feature type="region of interest" description="Disordered" evidence="12">
    <location>
        <begin position="115"/>
        <end position="151"/>
    </location>
</feature>
<dbReference type="CDD" id="cd09122">
    <property type="entry name" value="PLDc_Tdp1_1"/>
    <property type="match status" value="1"/>
</dbReference>
<comment type="subcellular location">
    <subcellularLocation>
        <location evidence="1">Nucleus</location>
    </subcellularLocation>
</comment>
<evidence type="ECO:0000313" key="13">
    <source>
        <dbReference type="EMBL" id="PNH11448.1"/>
    </source>
</evidence>
<evidence type="ECO:0000256" key="11">
    <source>
        <dbReference type="PIRSR" id="PIRSR610347-3"/>
    </source>
</evidence>
<feature type="region of interest" description="Disordered" evidence="12">
    <location>
        <begin position="901"/>
        <end position="924"/>
    </location>
</feature>
<evidence type="ECO:0000256" key="2">
    <source>
        <dbReference type="ARBA" id="ARBA00010205"/>
    </source>
</evidence>
<dbReference type="InterPro" id="IPR010347">
    <property type="entry name" value="Tdp1"/>
</dbReference>
<feature type="compositionally biased region" description="Basic and acidic residues" evidence="12">
    <location>
        <begin position="123"/>
        <end position="133"/>
    </location>
</feature>
<name>A0A2J8AFZ7_9CHLO</name>
<evidence type="ECO:0000256" key="10">
    <source>
        <dbReference type="PIRSR" id="PIRSR610347-2"/>
    </source>
</evidence>
<dbReference type="Proteomes" id="UP000236333">
    <property type="component" value="Unassembled WGS sequence"/>
</dbReference>
<accession>A0A2J8AFZ7</accession>
<dbReference type="GO" id="GO:0004527">
    <property type="term" value="F:exonuclease activity"/>
    <property type="evidence" value="ECO:0007669"/>
    <property type="project" value="UniProtKB-KW"/>
</dbReference>
<feature type="compositionally biased region" description="Gly residues" evidence="12">
    <location>
        <begin position="532"/>
        <end position="545"/>
    </location>
</feature>
<feature type="active site" description="Nucleophile" evidence="9">
    <location>
        <position position="1039"/>
    </location>
</feature>
<evidence type="ECO:0000256" key="7">
    <source>
        <dbReference type="ARBA" id="ARBA00023204"/>
    </source>
</evidence>
<feature type="region of interest" description="Disordered" evidence="12">
    <location>
        <begin position="506"/>
        <end position="545"/>
    </location>
</feature>
<feature type="compositionally biased region" description="Low complexity" evidence="12">
    <location>
        <begin position="1210"/>
        <end position="1223"/>
    </location>
</feature>
<keyword evidence="7" id="KW-0234">DNA repair</keyword>
<keyword evidence="3" id="KW-0540">Nuclease</keyword>
<feature type="compositionally biased region" description="Gly residues" evidence="12">
    <location>
        <begin position="1177"/>
        <end position="1195"/>
    </location>
</feature>
<evidence type="ECO:0000256" key="8">
    <source>
        <dbReference type="ARBA" id="ARBA00023242"/>
    </source>
</evidence>
<dbReference type="PANTHER" id="PTHR12415:SF0">
    <property type="entry name" value="TYROSYL-DNA PHOSPHODIESTERASE 1"/>
    <property type="match status" value="1"/>
</dbReference>
<evidence type="ECO:0000256" key="3">
    <source>
        <dbReference type="ARBA" id="ARBA00022722"/>
    </source>
</evidence>
<dbReference type="SUPFAM" id="SSF56024">
    <property type="entry name" value="Phospholipase D/nuclease"/>
    <property type="match status" value="4"/>
</dbReference>
<feature type="compositionally biased region" description="Low complexity" evidence="12">
    <location>
        <begin position="221"/>
        <end position="231"/>
    </location>
</feature>
<evidence type="ECO:0000256" key="1">
    <source>
        <dbReference type="ARBA" id="ARBA00004123"/>
    </source>
</evidence>
<feature type="compositionally biased region" description="Low complexity" evidence="12">
    <location>
        <begin position="733"/>
        <end position="743"/>
    </location>
</feature>
<keyword evidence="6" id="KW-0269">Exonuclease</keyword>
<dbReference type="GO" id="GO:0003690">
    <property type="term" value="F:double-stranded DNA binding"/>
    <property type="evidence" value="ECO:0007669"/>
    <property type="project" value="TreeGrafter"/>
</dbReference>
<sequence length="1507" mass="156387">MDLLLPGGGVRHLARGAALSLGRPDGWDDAVISKAHVRLQLGLGAATLGLEVTGRNALLVERQTAGASSWDEVMRVEPGHSRELPLEHVAGGASSTRLCVQGPRDDMAVTLRLRSYAPQRGGGGEEERAEPPPKRRCHRFQDPTTPVALSPSEDPAAEAIAVARSLPPAAAAEGAFTVAPPPPHAPPPVHTTPGLLDTGGASTSSSHPALLHSPPPRPGCAAVPGPSYPSSGPRPSPAPAVPRTAAAVPYDINSPFHLVAVRDIPGRYNAGCLGVELRDLVSCQGGPLQLAVVSNLTVNMGWLLSCCPDLAKAEQFLLLHGWEPEDEPEILAAAAAAGAPHVQLHRLPLPFDYGTFHAKSTPRDAVFSRTWQGLWVQDFPRKPSKRPPAAASPFERELSNFMRALNLPAHLDRAVLGAVAAHDFTFARGALVASVPGYHVGPSIHANGHMRLRRLLEQVPLPPGFNGSAVSGGDAAAVAPGGRSNDGGRGDMATAGAHGCVRGGAAAAGANGSGKGGATARDVNRSGRDGAAAGGSDGAGRDGAAGGKEGLVIQCSSKGSLRRAWLQDELGASLAAHHGSQQGAPLDGLPRPSGPPGSDPLPLALVWPTDEQIRRSFQGWQPGRSVNGSSGGECEAFVRPHLCRWSAKAVGRERAMPHIKSYTRYRGQQLAWFLVTSHNLSRAAWGELQKNGTQLKVRSYELGVLLTPALEAAYRASPQWGFVCSAPGSGDSSSVSARAAPSPAQQPSPQQPQQPPRISFVTLAAAAQATLAQEAAGPVVCVLPVPYELPPTHLARGAALSLGRPDGWDDAVISKAHVRFQLDLGAATLGLEVTGRNALLVERQTAGASSWDEVMRVEPGHSRELPLEHMAGGASSTRLCVQGARDDMAITLRLRGCAPQGGGGGPGPSYPSSAPRPSPAPAVPRTAAAVPYDINSPFHLVAVRGIPGRYNAGCLGVELRDLVSCQGGPLQLAVVSSFTVNMGWLLSCCPDLAKAEQFILLHGEKPRHVPKILAAAAAAGAAHVQLHRPPLPLDYGTFHAKSFLLVYPSGLRLVIHTANTFDAEGSKEAQGLWVQDFPRKSSKRPPAAASPFERELSDFMHALNLPAHLDRAVLGAIAAHDFTFARGALVASVPGYHVGPSIHANGHMRRRRLLEQVQLPPGFNVGGGARGSTAAAGGSGRGRVAGAGTNGGGRGSAAAAGANGSGKGGAATTAANAGSSAGAAAGGFSGAGNGSPTGGTEGLVVQYSSLGSFNEAWLQDELGASMAAHHGSRQDGLHGGLPRPSGPPGSGPLPLALVWPSVKQVRNSLEGWDLGRNLAGKSTKVCKAFLQPYYAEWSAEVVGRERVIPHIKSYTRWVVHAPNGHPRTAGTAIQQLAWFLMTSHNLSKAAWGELRMNGTQLMVRSYELGVLLTPALEAAYRASPQWGFVCSAGGRGGSSSVSTRAAPSPAQQPHHTSFVTLAAAAREQLAHDAAEPVTCVLPVPYQLPPVMYGVGDSPWASDEPRPG</sequence>
<evidence type="ECO:0000256" key="9">
    <source>
        <dbReference type="PIRSR" id="PIRSR610347-1"/>
    </source>
</evidence>
<dbReference type="GO" id="GO:0017005">
    <property type="term" value="F:3'-tyrosyl-DNA phosphodiesterase activity"/>
    <property type="evidence" value="ECO:0007669"/>
    <property type="project" value="TreeGrafter"/>
</dbReference>
<keyword evidence="4" id="KW-0227">DNA damage</keyword>
<feature type="region of interest" description="Disordered" evidence="12">
    <location>
        <begin position="1162"/>
        <end position="1223"/>
    </location>
</feature>
<dbReference type="OrthoDB" id="47785at2759"/>
<feature type="region of interest" description="Disordered" evidence="12">
    <location>
        <begin position="174"/>
        <end position="242"/>
    </location>
</feature>
<keyword evidence="5" id="KW-0378">Hydrolase</keyword>